<keyword evidence="1" id="KW-0472">Membrane</keyword>
<keyword evidence="5" id="KW-1185">Reference proteome</keyword>
<keyword evidence="1" id="KW-0812">Transmembrane</keyword>
<organism evidence="4 5">
    <name type="scientific">Ligilactobacillus ubinensis</name>
    <dbReference type="NCBI Taxonomy" id="2876789"/>
    <lineage>
        <taxon>Bacteria</taxon>
        <taxon>Bacillati</taxon>
        <taxon>Bacillota</taxon>
        <taxon>Bacilli</taxon>
        <taxon>Lactobacillales</taxon>
        <taxon>Lactobacillaceae</taxon>
        <taxon>Ligilactobacillus</taxon>
    </lineage>
</organism>
<dbReference type="EMBL" id="JAIULA010000023">
    <property type="protein sequence ID" value="MCP0887710.1"/>
    <property type="molecule type" value="Genomic_DNA"/>
</dbReference>
<protein>
    <submittedName>
        <fullName evidence="4">DUF5590 domain-containing protein</fullName>
    </submittedName>
</protein>
<evidence type="ECO:0000313" key="4">
    <source>
        <dbReference type="EMBL" id="MCP0887710.1"/>
    </source>
</evidence>
<dbReference type="SUPFAM" id="SSF54403">
    <property type="entry name" value="Cystatin/monellin"/>
    <property type="match status" value="2"/>
</dbReference>
<dbReference type="AlphaFoldDB" id="A0A9X2FLZ7"/>
<proteinExistence type="predicted"/>
<dbReference type="Proteomes" id="UP001139006">
    <property type="component" value="Unassembled WGS sequence"/>
</dbReference>
<evidence type="ECO:0000256" key="1">
    <source>
        <dbReference type="SAM" id="Phobius"/>
    </source>
</evidence>
<name>A0A9X2FLZ7_9LACO</name>
<dbReference type="Pfam" id="PF17881">
    <property type="entry name" value="TseB"/>
    <property type="match status" value="1"/>
</dbReference>
<dbReference type="Pfam" id="PF03413">
    <property type="entry name" value="PepSY"/>
    <property type="match status" value="1"/>
</dbReference>
<feature type="domain" description="PepSY" evidence="2">
    <location>
        <begin position="103"/>
        <end position="162"/>
    </location>
</feature>
<gene>
    <name evidence="4" type="ORF">LB941_10240</name>
</gene>
<dbReference type="InterPro" id="IPR046350">
    <property type="entry name" value="Cystatin_sf"/>
</dbReference>
<keyword evidence="1" id="KW-1133">Transmembrane helix</keyword>
<sequence>MRRTKKARFSWKQLIIVLCIILVGYGCWYSYHKAQEPLVAAKKEAYTLADKYANLKTHTAFYWYNREKTYYTVAGKNNKNEAVYVIVSKKGDKINIYSQSKGITAKKAKQYVQSNEKPKKILKVALGMKTKKQPVWEITYLNKKGELCYDLISFKSGKVIKSIQNI</sequence>
<dbReference type="RefSeq" id="WP_253361854.1">
    <property type="nucleotide sequence ID" value="NZ_JAIULA010000023.1"/>
</dbReference>
<evidence type="ECO:0000259" key="3">
    <source>
        <dbReference type="Pfam" id="PF17881"/>
    </source>
</evidence>
<evidence type="ECO:0000313" key="5">
    <source>
        <dbReference type="Proteomes" id="UP001139006"/>
    </source>
</evidence>
<dbReference type="Gene3D" id="3.10.450.40">
    <property type="match status" value="2"/>
</dbReference>
<feature type="transmembrane region" description="Helical" evidence="1">
    <location>
        <begin position="12"/>
        <end position="31"/>
    </location>
</feature>
<evidence type="ECO:0000259" key="2">
    <source>
        <dbReference type="Pfam" id="PF03413"/>
    </source>
</evidence>
<dbReference type="PROSITE" id="PS51257">
    <property type="entry name" value="PROKAR_LIPOPROTEIN"/>
    <property type="match status" value="1"/>
</dbReference>
<accession>A0A9X2FLZ7</accession>
<feature type="domain" description="Cell wall elongation regulator TseB-like" evidence="3">
    <location>
        <begin position="44"/>
        <end position="87"/>
    </location>
</feature>
<dbReference type="InterPro" id="IPR041401">
    <property type="entry name" value="TseB-like_dom"/>
</dbReference>
<comment type="caution">
    <text evidence="4">The sequence shown here is derived from an EMBL/GenBank/DDBJ whole genome shotgun (WGS) entry which is preliminary data.</text>
</comment>
<dbReference type="InterPro" id="IPR025711">
    <property type="entry name" value="PepSY"/>
</dbReference>
<reference evidence="4 5" key="1">
    <citation type="journal article" date="2023" name="Int. J. Syst. Evol. Microbiol.">
        <title>Ligilactobacillus ubinensis sp. nov., a novel species isolated from the wild ferment of a durian fruit (Durio zibethinus).</title>
        <authorList>
            <person name="Heng Y.C."/>
            <person name="Menon N."/>
            <person name="Chen B."/>
            <person name="Loo B.Z.L."/>
            <person name="Wong G.W.J."/>
            <person name="Lim A.C.H."/>
            <person name="Silvaraju S."/>
            <person name="Kittelmann S."/>
        </authorList>
    </citation>
    <scope>NUCLEOTIDE SEQUENCE [LARGE SCALE GENOMIC DNA]</scope>
    <source>
        <strain evidence="4 5">WILCCON 0076</strain>
    </source>
</reference>